<dbReference type="GO" id="GO:0043657">
    <property type="term" value="C:host cell"/>
    <property type="evidence" value="ECO:0007669"/>
    <property type="project" value="UniProtKB-SubCell"/>
</dbReference>
<gene>
    <name evidence="5" type="ORF">PAXINDRAFT_100881</name>
</gene>
<evidence type="ECO:0000313" key="6">
    <source>
        <dbReference type="Proteomes" id="UP000053647"/>
    </source>
</evidence>
<dbReference type="InterPro" id="IPR045379">
    <property type="entry name" value="Crinkler_N"/>
</dbReference>
<dbReference type="EMBL" id="KN819356">
    <property type="protein sequence ID" value="KIJ13061.1"/>
    <property type="molecule type" value="Genomic_DNA"/>
</dbReference>
<proteinExistence type="predicted"/>
<dbReference type="HOGENOM" id="CLU_013871_2_3_1"/>
<dbReference type="GO" id="GO:0005576">
    <property type="term" value="C:extracellular region"/>
    <property type="evidence" value="ECO:0007669"/>
    <property type="project" value="UniProtKB-SubCell"/>
</dbReference>
<keyword evidence="6" id="KW-1185">Reference proteome</keyword>
<evidence type="ECO:0000256" key="1">
    <source>
        <dbReference type="ARBA" id="ARBA00004340"/>
    </source>
</evidence>
<evidence type="ECO:0000256" key="2">
    <source>
        <dbReference type="ARBA" id="ARBA00004613"/>
    </source>
</evidence>
<dbReference type="Pfam" id="PF20147">
    <property type="entry name" value="Crinkler"/>
    <property type="match status" value="2"/>
</dbReference>
<dbReference type="OrthoDB" id="4062651at2759"/>
<dbReference type="Gene3D" id="1.10.510.10">
    <property type="entry name" value="Transferase(Phosphotransferase) domain 1"/>
    <property type="match status" value="1"/>
</dbReference>
<protein>
    <recommendedName>
        <fullName evidence="4">Crinkler effector protein N-terminal domain-containing protein</fullName>
    </recommendedName>
</protein>
<dbReference type="Proteomes" id="UP000053647">
    <property type="component" value="Unassembled WGS sequence"/>
</dbReference>
<keyword evidence="3" id="KW-0964">Secreted</keyword>
<reference evidence="5 6" key="1">
    <citation type="submission" date="2014-06" db="EMBL/GenBank/DDBJ databases">
        <authorList>
            <consortium name="DOE Joint Genome Institute"/>
            <person name="Kuo A."/>
            <person name="Kohler A."/>
            <person name="Nagy L.G."/>
            <person name="Floudas D."/>
            <person name="Copeland A."/>
            <person name="Barry K.W."/>
            <person name="Cichocki N."/>
            <person name="Veneault-Fourrey C."/>
            <person name="LaButti K."/>
            <person name="Lindquist E.A."/>
            <person name="Lipzen A."/>
            <person name="Lundell T."/>
            <person name="Morin E."/>
            <person name="Murat C."/>
            <person name="Sun H."/>
            <person name="Tunlid A."/>
            <person name="Henrissat B."/>
            <person name="Grigoriev I.V."/>
            <person name="Hibbett D.S."/>
            <person name="Martin F."/>
            <person name="Nordberg H.P."/>
            <person name="Cantor M.N."/>
            <person name="Hua S.X."/>
        </authorList>
    </citation>
    <scope>NUCLEOTIDE SEQUENCE [LARGE SCALE GENOMIC DNA]</scope>
    <source>
        <strain evidence="5 6">ATCC 200175</strain>
    </source>
</reference>
<organism evidence="5 6">
    <name type="scientific">Paxillus involutus ATCC 200175</name>
    <dbReference type="NCBI Taxonomy" id="664439"/>
    <lineage>
        <taxon>Eukaryota</taxon>
        <taxon>Fungi</taxon>
        <taxon>Dikarya</taxon>
        <taxon>Basidiomycota</taxon>
        <taxon>Agaricomycotina</taxon>
        <taxon>Agaricomycetes</taxon>
        <taxon>Agaricomycetidae</taxon>
        <taxon>Boletales</taxon>
        <taxon>Paxilineae</taxon>
        <taxon>Paxillaceae</taxon>
        <taxon>Paxillus</taxon>
    </lineage>
</organism>
<reference evidence="6" key="2">
    <citation type="submission" date="2015-01" db="EMBL/GenBank/DDBJ databases">
        <title>Evolutionary Origins and Diversification of the Mycorrhizal Mutualists.</title>
        <authorList>
            <consortium name="DOE Joint Genome Institute"/>
            <consortium name="Mycorrhizal Genomics Consortium"/>
            <person name="Kohler A."/>
            <person name="Kuo A."/>
            <person name="Nagy L.G."/>
            <person name="Floudas D."/>
            <person name="Copeland A."/>
            <person name="Barry K.W."/>
            <person name="Cichocki N."/>
            <person name="Veneault-Fourrey C."/>
            <person name="LaButti K."/>
            <person name="Lindquist E.A."/>
            <person name="Lipzen A."/>
            <person name="Lundell T."/>
            <person name="Morin E."/>
            <person name="Murat C."/>
            <person name="Riley R."/>
            <person name="Ohm R."/>
            <person name="Sun H."/>
            <person name="Tunlid A."/>
            <person name="Henrissat B."/>
            <person name="Grigoriev I.V."/>
            <person name="Hibbett D.S."/>
            <person name="Martin F."/>
        </authorList>
    </citation>
    <scope>NUCLEOTIDE SEQUENCE [LARGE SCALE GENOMIC DNA]</scope>
    <source>
        <strain evidence="6">ATCC 200175</strain>
    </source>
</reference>
<evidence type="ECO:0000256" key="3">
    <source>
        <dbReference type="ARBA" id="ARBA00022525"/>
    </source>
</evidence>
<name>A0A0C9U0K5_PAXIN</name>
<feature type="domain" description="Crinkler effector protein N-terminal" evidence="4">
    <location>
        <begin position="9"/>
        <end position="113"/>
    </location>
</feature>
<evidence type="ECO:0000313" key="5">
    <source>
        <dbReference type="EMBL" id="KIJ13061.1"/>
    </source>
</evidence>
<feature type="domain" description="Crinkler effector protein N-terminal" evidence="4">
    <location>
        <begin position="141"/>
        <end position="246"/>
    </location>
</feature>
<dbReference type="SUPFAM" id="SSF56112">
    <property type="entry name" value="Protein kinase-like (PK-like)"/>
    <property type="match status" value="1"/>
</dbReference>
<dbReference type="AlphaFoldDB" id="A0A0C9U0K5"/>
<comment type="subcellular location">
    <subcellularLocation>
        <location evidence="1">Host cell</location>
    </subcellularLocation>
    <subcellularLocation>
        <location evidence="2">Secreted</location>
    </subcellularLocation>
</comment>
<dbReference type="InterPro" id="IPR011009">
    <property type="entry name" value="Kinase-like_dom_sf"/>
</dbReference>
<evidence type="ECO:0000259" key="4">
    <source>
        <dbReference type="Pfam" id="PF20147"/>
    </source>
</evidence>
<accession>A0A0C9U0K5</accession>
<sequence length="699" mass="78835">MPTTLEATITLNCLVLGEDIRNVFPVEINETETVGALKELIKSERAIAFRDVDAYTLVLWKAPESLSCDGDNDAFKETIEGLDLQDERGLLPVRRLSHIFSDPHPECLHIIVKAPGELSLIAHFLHSNRDLSGYSTPETIITLNCLVSGGGCRNIFSVKIDKTETVGTLKNLIKSKKPIAFRNVDANTLVLWKLEVPESLLCDDDTLKETIKSFNLQAEHSLFPVNRLSQIFPKTPNPDHLHIFVEPPTSVQHWTADEQVKDEGDILTELNAKFERTCQLGKDLTPSTAEKSSEYIQIKRNGQQRICDGRYAVDKPADTNAVPIQLFNPAFAYFSSKVFDPAYDVPLDFTRRVQNLMTGFSAIHRNEEDHAIRLRPLLQEVLGRPLTTAQNGDKTIPGAMVLSSYKHFQIYLIVSEKNEFGDGGSDPSAQASFSFLRVFCQEQTKALRMRCCCPTFLITHAGPWLAVLGGIITSECIVQRLTDYIWVPIHSAHDDHQYFRIGRVLYALKESIHRLEEWYKTTIETVEPYVFSPHPPSHPRFFPSPDAYLRDGVRVKFQYLKPLQRHISCVTYLARTVEANNSINIVVKFVTKYGADLHREMAAAGFAPNLFYCGPIEVDGDTPSYGDLQMVVMEYVDGLMLPKRLKKIPAGLQSTLRQMIKCLHHKGFVFGDLRNPDIMITKEDDKAQLIDFEWAGKGG</sequence>